<dbReference type="PANTHER" id="PTHR47618:SF1">
    <property type="entry name" value="BIFUNCTIONAL OLIGORIBONUCLEASE AND PAP PHOSPHATASE NRNA"/>
    <property type="match status" value="1"/>
</dbReference>
<dbReference type="EMBL" id="CP021422">
    <property type="protein sequence ID" value="ASB42483.1"/>
    <property type="molecule type" value="Genomic_DNA"/>
</dbReference>
<evidence type="ECO:0000259" key="2">
    <source>
        <dbReference type="Pfam" id="PF02272"/>
    </source>
</evidence>
<reference evidence="5" key="2">
    <citation type="submission" date="2017-05" db="EMBL/GenBank/DDBJ databases">
        <title>Improved OligoMM genomes.</title>
        <authorList>
            <person name="Garzetti D."/>
        </authorList>
    </citation>
    <scope>NUCLEOTIDE SEQUENCE [LARGE SCALE GENOMIC DNA]</scope>
    <source>
        <strain evidence="5">KB18</strain>
    </source>
</reference>
<dbReference type="Pfam" id="PF01368">
    <property type="entry name" value="DHH"/>
    <property type="match status" value="1"/>
</dbReference>
<name>A0A1Z2XVM9_9FIRM</name>
<evidence type="ECO:0000259" key="1">
    <source>
        <dbReference type="Pfam" id="PF01368"/>
    </source>
</evidence>
<dbReference type="Pfam" id="PF02272">
    <property type="entry name" value="DHHA1"/>
    <property type="match status" value="1"/>
</dbReference>
<reference evidence="3" key="1">
    <citation type="journal article" date="2017" name="Genome Announc.">
        <title>High-Quality Whole-Genome Sequences of the Oligo-Mouse-Microbiota Bacterial Community.</title>
        <authorList>
            <person name="Garzetti D."/>
            <person name="Brugiroux S."/>
            <person name="Bunk B."/>
            <person name="Pukall R."/>
            <person name="McCoy K.D."/>
            <person name="Macpherson A.J."/>
            <person name="Stecher B."/>
        </authorList>
    </citation>
    <scope>NUCLEOTIDE SEQUENCE</scope>
    <source>
        <strain evidence="3">KB18</strain>
    </source>
</reference>
<accession>A0A1Z2XVM9</accession>
<dbReference type="InterPro" id="IPR038763">
    <property type="entry name" value="DHH_sf"/>
</dbReference>
<dbReference type="InterPro" id="IPR003156">
    <property type="entry name" value="DHHA1_dom"/>
</dbReference>
<evidence type="ECO:0000313" key="3">
    <source>
        <dbReference type="EMBL" id="ASB42483.1"/>
    </source>
</evidence>
<dbReference type="InterPro" id="IPR001667">
    <property type="entry name" value="DDH_dom"/>
</dbReference>
<dbReference type="InterPro" id="IPR051319">
    <property type="entry name" value="Oligoribo/pAp-PDE_c-di-AMP_PDE"/>
</dbReference>
<dbReference type="AlphaFoldDB" id="A0A1Z2XVM9"/>
<dbReference type="Proteomes" id="UP000596035">
    <property type="component" value="Chromosome"/>
</dbReference>
<dbReference type="EMBL" id="CP065321">
    <property type="protein sequence ID" value="QQR31774.1"/>
    <property type="molecule type" value="Genomic_DNA"/>
</dbReference>
<dbReference type="Gene3D" id="3.10.310.30">
    <property type="match status" value="1"/>
</dbReference>
<sequence>MPDCKEIAALIKGWDDILVICHENPDGDALGSMFGLVRGLRSMGKRAGWYCASPLPRKFAYLEQGLSGEDFAPAHILTVDVADSKLLGDAWEKFGDGIELAIDHHSIHRPFVDVRWVDPESAATAEMVWLLLKELGAKPDIQTLGCLYTGIVTDTGCFRYRNVTPRTLRLAAELLELGAPAGDINKNIFENKNLAAVRAEVMELNTLEVFCEGKCSMIQIPRSIIESTGADEGDMDGSVGRAAAEIEGVLLFVSLKEKEDGSIKASLRATPPANAAAIAQRFGGGGHVGAAGCPLEGMDMAEARLKMMEVCEEYLKEIGSI</sequence>
<dbReference type="GO" id="GO:0003676">
    <property type="term" value="F:nucleic acid binding"/>
    <property type="evidence" value="ECO:0007669"/>
    <property type="project" value="InterPro"/>
</dbReference>
<dbReference type="SUPFAM" id="SSF64182">
    <property type="entry name" value="DHH phosphoesterases"/>
    <property type="match status" value="1"/>
</dbReference>
<evidence type="ECO:0000313" key="4">
    <source>
        <dbReference type="EMBL" id="QQR31774.1"/>
    </source>
</evidence>
<feature type="domain" description="DHHA1" evidence="2">
    <location>
        <begin position="228"/>
        <end position="309"/>
    </location>
</feature>
<feature type="domain" description="DDH" evidence="1">
    <location>
        <begin position="17"/>
        <end position="151"/>
    </location>
</feature>
<protein>
    <submittedName>
        <fullName evidence="4">DHH family phosphoesterase</fullName>
    </submittedName>
</protein>
<evidence type="ECO:0000313" key="6">
    <source>
        <dbReference type="Proteomes" id="UP000596035"/>
    </source>
</evidence>
<dbReference type="KEGG" id="amur:ADH66_18615"/>
<evidence type="ECO:0000313" key="5">
    <source>
        <dbReference type="Proteomes" id="UP000196710"/>
    </source>
</evidence>
<proteinExistence type="predicted"/>
<dbReference type="PANTHER" id="PTHR47618">
    <property type="entry name" value="BIFUNCTIONAL OLIGORIBONUCLEASE AND PAP PHOSPHATASE NRNA"/>
    <property type="match status" value="1"/>
</dbReference>
<dbReference type="RefSeq" id="WP_066537694.1">
    <property type="nucleotide sequence ID" value="NZ_CAPVCI010000010.1"/>
</dbReference>
<organism evidence="4 6">
    <name type="scientific">Acutalibacter muris</name>
    <dbReference type="NCBI Taxonomy" id="1796620"/>
    <lineage>
        <taxon>Bacteria</taxon>
        <taxon>Bacillati</taxon>
        <taxon>Bacillota</taxon>
        <taxon>Clostridia</taxon>
        <taxon>Eubacteriales</taxon>
        <taxon>Acutalibacteraceae</taxon>
        <taxon>Acutalibacter</taxon>
    </lineage>
</organism>
<keyword evidence="5" id="KW-1185">Reference proteome</keyword>
<dbReference type="Proteomes" id="UP000196710">
    <property type="component" value="Chromosome"/>
</dbReference>
<gene>
    <name evidence="3" type="ORF">ADH66_18615</name>
    <name evidence="4" type="ORF">I5Q82_09030</name>
</gene>
<dbReference type="Gene3D" id="3.90.1640.10">
    <property type="entry name" value="inorganic pyrophosphatase (n-terminal core)"/>
    <property type="match status" value="1"/>
</dbReference>
<reference evidence="4 6" key="3">
    <citation type="submission" date="2020-11" db="EMBL/GenBank/DDBJ databases">
        <title>Closed and high quality bacterial genomes of the OMM12 community.</title>
        <authorList>
            <person name="Marbouty M."/>
            <person name="Lamy-Besnier Q."/>
            <person name="Debarbieux L."/>
            <person name="Koszul R."/>
        </authorList>
    </citation>
    <scope>NUCLEOTIDE SEQUENCE [LARGE SCALE GENOMIC DNA]</scope>
    <source>
        <strain evidence="4 6">KB18</strain>
    </source>
</reference>